<reference evidence="1 2" key="2">
    <citation type="submission" date="2018-11" db="EMBL/GenBank/DDBJ databases">
        <authorList>
            <consortium name="Pathogen Informatics"/>
        </authorList>
    </citation>
    <scope>NUCLEOTIDE SEQUENCE [LARGE SCALE GENOMIC DNA]</scope>
</reference>
<evidence type="ECO:0000313" key="2">
    <source>
        <dbReference type="Proteomes" id="UP000271098"/>
    </source>
</evidence>
<protein>
    <submittedName>
        <fullName evidence="3">Homeobox protein homothorax</fullName>
    </submittedName>
</protein>
<reference evidence="3" key="1">
    <citation type="submission" date="2016-06" db="UniProtKB">
        <authorList>
            <consortium name="WormBaseParasite"/>
        </authorList>
    </citation>
    <scope>IDENTIFICATION</scope>
</reference>
<gene>
    <name evidence="1" type="ORF">GPUH_LOCUS26873</name>
</gene>
<organism evidence="3">
    <name type="scientific">Gongylonema pulchrum</name>
    <dbReference type="NCBI Taxonomy" id="637853"/>
    <lineage>
        <taxon>Eukaryota</taxon>
        <taxon>Metazoa</taxon>
        <taxon>Ecdysozoa</taxon>
        <taxon>Nematoda</taxon>
        <taxon>Chromadorea</taxon>
        <taxon>Rhabditida</taxon>
        <taxon>Spirurina</taxon>
        <taxon>Spiruromorpha</taxon>
        <taxon>Spiruroidea</taxon>
        <taxon>Gongylonematidae</taxon>
        <taxon>Gongylonema</taxon>
    </lineage>
</organism>
<sequence>MDYTVNSMMNGLAPGYNGTHLAGPVHGDVCSSTAHITATHQLPLAHVQAATTDIIDIR</sequence>
<dbReference type="WBParaSite" id="GPUH_0002690401-mRNA-1">
    <property type="protein sequence ID" value="GPUH_0002690401-mRNA-1"/>
    <property type="gene ID" value="GPUH_0002690401"/>
</dbReference>
<evidence type="ECO:0000313" key="1">
    <source>
        <dbReference type="EMBL" id="VDN49607.1"/>
    </source>
</evidence>
<accession>A0A183F0Y3</accession>
<dbReference type="AlphaFoldDB" id="A0A183F0Y3"/>
<keyword evidence="2" id="KW-1185">Reference proteome</keyword>
<evidence type="ECO:0000313" key="3">
    <source>
        <dbReference type="WBParaSite" id="GPUH_0002690401-mRNA-1"/>
    </source>
</evidence>
<dbReference type="Proteomes" id="UP000271098">
    <property type="component" value="Unassembled WGS sequence"/>
</dbReference>
<dbReference type="EMBL" id="UYRT01115231">
    <property type="protein sequence ID" value="VDN49607.1"/>
    <property type="molecule type" value="Genomic_DNA"/>
</dbReference>
<name>A0A183F0Y3_9BILA</name>
<proteinExistence type="predicted"/>